<reference evidence="1 2" key="1">
    <citation type="submission" date="2022-07" db="EMBL/GenBank/DDBJ databases">
        <title>Genome sequence of Terrisporobacter mayombei DSM6539.</title>
        <authorList>
            <person name="Boeer T."/>
            <person name="Bengelsdorf F.R."/>
            <person name="Daniel R."/>
            <person name="Poehlein A."/>
        </authorList>
    </citation>
    <scope>NUCLEOTIDE SEQUENCE [LARGE SCALE GENOMIC DNA]</scope>
    <source>
        <strain evidence="1 2">DSM 6539</strain>
    </source>
</reference>
<dbReference type="EMBL" id="CP101637">
    <property type="protein sequence ID" value="WMT80639.1"/>
    <property type="molecule type" value="Genomic_DNA"/>
</dbReference>
<name>A0ABY9PZ51_9FIRM</name>
<proteinExistence type="predicted"/>
<keyword evidence="2" id="KW-1185">Reference proteome</keyword>
<gene>
    <name evidence="1" type="ORF">TEMA_09600</name>
</gene>
<dbReference type="Proteomes" id="UP001235030">
    <property type="component" value="Chromosome"/>
</dbReference>
<organism evidence="1 2">
    <name type="scientific">Terrisporobacter mayombei</name>
    <dbReference type="NCBI Taxonomy" id="1541"/>
    <lineage>
        <taxon>Bacteria</taxon>
        <taxon>Bacillati</taxon>
        <taxon>Bacillota</taxon>
        <taxon>Clostridia</taxon>
        <taxon>Peptostreptococcales</taxon>
        <taxon>Peptostreptococcaceae</taxon>
        <taxon>Terrisporobacter</taxon>
    </lineage>
</organism>
<sequence>MRGIQYLTIILCLIGSLLIDNTKTLEMVMLITITLTLFEISDKLKNGGNTNDNK</sequence>
<evidence type="ECO:0000313" key="1">
    <source>
        <dbReference type="EMBL" id="WMT80639.1"/>
    </source>
</evidence>
<protein>
    <submittedName>
        <fullName evidence="1">Uncharacterized protein</fullName>
    </submittedName>
</protein>
<dbReference type="RefSeq" id="WP_228104869.1">
    <property type="nucleotide sequence ID" value="NZ_CP101637.1"/>
</dbReference>
<evidence type="ECO:0000313" key="2">
    <source>
        <dbReference type="Proteomes" id="UP001235030"/>
    </source>
</evidence>
<accession>A0ABY9PZ51</accession>